<gene>
    <name evidence="1" type="ORF">GCM10011575_21060</name>
</gene>
<comment type="caution">
    <text evidence="1">The sequence shown here is derived from an EMBL/GenBank/DDBJ whole genome shotgun (WGS) entry which is preliminary data.</text>
</comment>
<dbReference type="RefSeq" id="WP_229669937.1">
    <property type="nucleotide sequence ID" value="NZ_BMMZ01000004.1"/>
</dbReference>
<accession>A0A917S984</accession>
<evidence type="ECO:0008006" key="3">
    <source>
        <dbReference type="Google" id="ProtNLM"/>
    </source>
</evidence>
<evidence type="ECO:0000313" key="1">
    <source>
        <dbReference type="EMBL" id="GGL62288.1"/>
    </source>
</evidence>
<name>A0A917S984_9ACTN</name>
<dbReference type="Proteomes" id="UP000613840">
    <property type="component" value="Unassembled WGS sequence"/>
</dbReference>
<sequence>MNTVLAGPTHTGGAVRVDGGYLSGGDGGFDAEQTISDRPAGPGRDLDYRLTDEGETFLADIEVRIPQSRRPLIRYCVDWTETRHHLAGALGRGIRDRFLEAGWVTYGPAKRTLTVTPDGERALGRHFGLRLDS</sequence>
<reference evidence="1" key="2">
    <citation type="submission" date="2020-09" db="EMBL/GenBank/DDBJ databases">
        <authorList>
            <person name="Sun Q."/>
            <person name="Zhou Y."/>
        </authorList>
    </citation>
    <scope>NUCLEOTIDE SEQUENCE</scope>
    <source>
        <strain evidence="1">CGMCC 4.7306</strain>
    </source>
</reference>
<proteinExistence type="predicted"/>
<reference evidence="1" key="1">
    <citation type="journal article" date="2014" name="Int. J. Syst. Evol. Microbiol.">
        <title>Complete genome sequence of Corynebacterium casei LMG S-19264T (=DSM 44701T), isolated from a smear-ripened cheese.</title>
        <authorList>
            <consortium name="US DOE Joint Genome Institute (JGI-PGF)"/>
            <person name="Walter F."/>
            <person name="Albersmeier A."/>
            <person name="Kalinowski J."/>
            <person name="Ruckert C."/>
        </authorList>
    </citation>
    <scope>NUCLEOTIDE SEQUENCE</scope>
    <source>
        <strain evidence="1">CGMCC 4.7306</strain>
    </source>
</reference>
<dbReference type="EMBL" id="BMMZ01000004">
    <property type="protein sequence ID" value="GGL62288.1"/>
    <property type="molecule type" value="Genomic_DNA"/>
</dbReference>
<dbReference type="AlphaFoldDB" id="A0A917S984"/>
<keyword evidence="2" id="KW-1185">Reference proteome</keyword>
<protein>
    <recommendedName>
        <fullName evidence="3">Transcriptional regulator</fullName>
    </recommendedName>
</protein>
<organism evidence="1 2">
    <name type="scientific">Microlunatus endophyticus</name>
    <dbReference type="NCBI Taxonomy" id="1716077"/>
    <lineage>
        <taxon>Bacteria</taxon>
        <taxon>Bacillati</taxon>
        <taxon>Actinomycetota</taxon>
        <taxon>Actinomycetes</taxon>
        <taxon>Propionibacteriales</taxon>
        <taxon>Propionibacteriaceae</taxon>
        <taxon>Microlunatus</taxon>
    </lineage>
</organism>
<evidence type="ECO:0000313" key="2">
    <source>
        <dbReference type="Proteomes" id="UP000613840"/>
    </source>
</evidence>